<keyword evidence="5" id="KW-1185">Reference proteome</keyword>
<evidence type="ECO:0000313" key="5">
    <source>
        <dbReference type="Proteomes" id="UP001057877"/>
    </source>
</evidence>
<evidence type="ECO:0000259" key="3">
    <source>
        <dbReference type="Pfam" id="PF01156"/>
    </source>
</evidence>
<dbReference type="Pfam" id="PF01156">
    <property type="entry name" value="IU_nuc_hydro"/>
    <property type="match status" value="1"/>
</dbReference>
<feature type="domain" description="Inosine/uridine-preferring nucleoside hydrolase" evidence="3">
    <location>
        <begin position="4"/>
        <end position="304"/>
    </location>
</feature>
<dbReference type="InterPro" id="IPR001910">
    <property type="entry name" value="Inosine/uridine_hydrolase_dom"/>
</dbReference>
<proteinExistence type="predicted"/>
<dbReference type="InterPro" id="IPR036452">
    <property type="entry name" value="Ribo_hydro-like"/>
</dbReference>
<evidence type="ECO:0000256" key="2">
    <source>
        <dbReference type="ARBA" id="ARBA00023295"/>
    </source>
</evidence>
<dbReference type="EMBL" id="CP091430">
    <property type="protein sequence ID" value="UVI30142.1"/>
    <property type="molecule type" value="Genomic_DNA"/>
</dbReference>
<dbReference type="RefSeq" id="WP_258386212.1">
    <property type="nucleotide sequence ID" value="NZ_CP091430.1"/>
</dbReference>
<reference evidence="4" key="1">
    <citation type="submission" date="2022-01" db="EMBL/GenBank/DDBJ databases">
        <title>Paenibacillus spongiae sp. nov., isolated from marine sponge.</title>
        <authorList>
            <person name="Li Z."/>
            <person name="Zhang M."/>
        </authorList>
    </citation>
    <scope>NUCLEOTIDE SEQUENCE</scope>
    <source>
        <strain evidence="4">PHS-Z3</strain>
    </source>
</reference>
<dbReference type="SUPFAM" id="SSF53590">
    <property type="entry name" value="Nucleoside hydrolase"/>
    <property type="match status" value="1"/>
</dbReference>
<sequence length="312" mass="33104">MKPVILDVDTGIDDMMAIAYAAHSPELRLLGLTTQFGNISSEVATRNTLYVLEMLGQGDVPVYAGASKPFRRADVLGDAKHVHGEDGLGGALRGASPTGRAGSMTAAEFMVDQVRRMPGEITIIAVGPLTNLALAIEADPEFVSLVDEVVIMGGAATVPGNVTPYAEANIHSDPEAAAFVFRSGLPITMVGLDVTMKTLLPRTRLQEWRSDGTELSRFMADAADFYMDAYENFNPGIGGCALHDPLAVGVVIDPSFCKIVAMPIEVDTEDGAPALGQTRVNETGTAAQSPSIHVCVEVDAERFLAHFMSRVV</sequence>
<dbReference type="CDD" id="cd02650">
    <property type="entry name" value="nuc_hydro_CaPnhB"/>
    <property type="match status" value="1"/>
</dbReference>
<dbReference type="PANTHER" id="PTHR12304">
    <property type="entry name" value="INOSINE-URIDINE PREFERRING NUCLEOSIDE HYDROLASE"/>
    <property type="match status" value="1"/>
</dbReference>
<keyword evidence="1 4" id="KW-0378">Hydrolase</keyword>
<evidence type="ECO:0000313" key="4">
    <source>
        <dbReference type="EMBL" id="UVI30142.1"/>
    </source>
</evidence>
<name>A0ABY5S893_9BACL</name>
<organism evidence="4 5">
    <name type="scientific">Paenibacillus spongiae</name>
    <dbReference type="NCBI Taxonomy" id="2909671"/>
    <lineage>
        <taxon>Bacteria</taxon>
        <taxon>Bacillati</taxon>
        <taxon>Bacillota</taxon>
        <taxon>Bacilli</taxon>
        <taxon>Bacillales</taxon>
        <taxon>Paenibacillaceae</taxon>
        <taxon>Paenibacillus</taxon>
    </lineage>
</organism>
<evidence type="ECO:0000256" key="1">
    <source>
        <dbReference type="ARBA" id="ARBA00022801"/>
    </source>
</evidence>
<dbReference type="PANTHER" id="PTHR12304:SF4">
    <property type="entry name" value="URIDINE NUCLEOSIDASE"/>
    <property type="match status" value="1"/>
</dbReference>
<dbReference type="InterPro" id="IPR023186">
    <property type="entry name" value="IUNH"/>
</dbReference>
<accession>A0ABY5S893</accession>
<gene>
    <name evidence="4" type="ORF">L1F29_33045</name>
</gene>
<dbReference type="GO" id="GO:0016787">
    <property type="term" value="F:hydrolase activity"/>
    <property type="evidence" value="ECO:0007669"/>
    <property type="project" value="UniProtKB-KW"/>
</dbReference>
<keyword evidence="2" id="KW-0326">Glycosidase</keyword>
<protein>
    <submittedName>
        <fullName evidence="4">Nucleoside hydrolase</fullName>
    </submittedName>
</protein>
<dbReference type="Gene3D" id="3.90.245.10">
    <property type="entry name" value="Ribonucleoside hydrolase-like"/>
    <property type="match status" value="1"/>
</dbReference>
<dbReference type="Proteomes" id="UP001057877">
    <property type="component" value="Chromosome"/>
</dbReference>